<feature type="region of interest" description="Disordered" evidence="2">
    <location>
        <begin position="564"/>
        <end position="601"/>
    </location>
</feature>
<dbReference type="GO" id="GO:0005737">
    <property type="term" value="C:cytoplasm"/>
    <property type="evidence" value="ECO:0007669"/>
    <property type="project" value="InterPro"/>
</dbReference>
<dbReference type="SMART" id="SM00325">
    <property type="entry name" value="RhoGEF"/>
    <property type="match status" value="1"/>
</dbReference>
<accession>A0A9P4HPP7</accession>
<dbReference type="Proteomes" id="UP000799776">
    <property type="component" value="Unassembled WGS sequence"/>
</dbReference>
<proteinExistence type="predicted"/>
<dbReference type="InterPro" id="IPR027267">
    <property type="entry name" value="AH/BAR_dom_sf"/>
</dbReference>
<sequence length="601" mass="68175">MKRSETPSSPPPRSSASKSHEGLRAPREELDPDTRKRLTQRRHVARELLDTEAAYYQDIKVVEDIYKGTSHSVADVTDDDRKVLFGNCEDIVSFSMKFTDSLKPAMASIYKLPKSQRWDSKRGSFSTPAGTPVDQPNGGMGPVSDLNDRRTFIGSVFLEHMADMERVYSYYAQNHGAANTRLIELQQRPHVRQWLTECNNYAGDITSAWSLDALIVKPTQRLLKYSMLIEGLIKTTPEDHPDRETLVAANAEMLALCARVNESKGQQELVEKVAGRGRKASDSKSLAAPFSKAFGRKLKQQIGLSETSVEDPDYDAISQKFGGHFFQLQIVMRDVEKYVDDVQAWMDQNILLATELDGWLDISQGSAPELESKWRKYAVTIRQVMQVCLTEHKAEVRQNVVQPIMTLWKYHERPQKLMNKRKKRLPEYSKYRNAKDCGAKPDKKTEEVALEFEAINASLKEDLPKLYAKTKTLIDACHKNLVWSQFTWYSSCYQKLQTVIDDVQSERTLKGGLDDVVSTFESDYRSVEAELERIETVMRNLKEMATFSPAATYSTDDFSMKRPSTFGSSKRTQSINSDQSVVIINTPDPSQRTSASFPALP</sequence>
<evidence type="ECO:0000259" key="3">
    <source>
        <dbReference type="PROSITE" id="PS50010"/>
    </source>
</evidence>
<dbReference type="InterPro" id="IPR000219">
    <property type="entry name" value="DH_dom"/>
</dbReference>
<evidence type="ECO:0000313" key="5">
    <source>
        <dbReference type="Proteomes" id="UP000799776"/>
    </source>
</evidence>
<dbReference type="Pfam" id="PF03114">
    <property type="entry name" value="BAR"/>
    <property type="match status" value="1"/>
</dbReference>
<dbReference type="CDD" id="cd00160">
    <property type="entry name" value="RhoGEF"/>
    <property type="match status" value="1"/>
</dbReference>
<evidence type="ECO:0000256" key="1">
    <source>
        <dbReference type="ARBA" id="ARBA00022658"/>
    </source>
</evidence>
<dbReference type="PANTHER" id="PTHR22834:SF20">
    <property type="entry name" value="SH3 DOMAIN-CONTAINING PROTEIN"/>
    <property type="match status" value="1"/>
</dbReference>
<feature type="compositionally biased region" description="Basic and acidic residues" evidence="2">
    <location>
        <begin position="18"/>
        <end position="36"/>
    </location>
</feature>
<dbReference type="Gene3D" id="1.20.900.10">
    <property type="entry name" value="Dbl homology (DH) domain"/>
    <property type="match status" value="1"/>
</dbReference>
<dbReference type="InterPro" id="IPR004148">
    <property type="entry name" value="BAR_dom"/>
</dbReference>
<dbReference type="PROSITE" id="PS50010">
    <property type="entry name" value="DH_2"/>
    <property type="match status" value="1"/>
</dbReference>
<dbReference type="EMBL" id="ML978744">
    <property type="protein sequence ID" value="KAF2084176.1"/>
    <property type="molecule type" value="Genomic_DNA"/>
</dbReference>
<dbReference type="Pfam" id="PF00621">
    <property type="entry name" value="RhoGEF"/>
    <property type="match status" value="1"/>
</dbReference>
<organism evidence="4 5">
    <name type="scientific">Saccharata proteae CBS 121410</name>
    <dbReference type="NCBI Taxonomy" id="1314787"/>
    <lineage>
        <taxon>Eukaryota</taxon>
        <taxon>Fungi</taxon>
        <taxon>Dikarya</taxon>
        <taxon>Ascomycota</taxon>
        <taxon>Pezizomycotina</taxon>
        <taxon>Dothideomycetes</taxon>
        <taxon>Dothideomycetes incertae sedis</taxon>
        <taxon>Botryosphaeriales</taxon>
        <taxon>Saccharataceae</taxon>
        <taxon>Saccharata</taxon>
    </lineage>
</organism>
<feature type="compositionally biased region" description="Polar residues" evidence="2">
    <location>
        <begin position="565"/>
        <end position="601"/>
    </location>
</feature>
<gene>
    <name evidence="4" type="ORF">K490DRAFT_49747</name>
</gene>
<dbReference type="CDD" id="cd07589">
    <property type="entry name" value="BAR_DNMBP"/>
    <property type="match status" value="1"/>
</dbReference>
<dbReference type="SUPFAM" id="SSF48065">
    <property type="entry name" value="DBL homology domain (DH-domain)"/>
    <property type="match status" value="1"/>
</dbReference>
<dbReference type="OrthoDB" id="10256089at2759"/>
<reference evidence="4" key="1">
    <citation type="journal article" date="2020" name="Stud. Mycol.">
        <title>101 Dothideomycetes genomes: a test case for predicting lifestyles and emergence of pathogens.</title>
        <authorList>
            <person name="Haridas S."/>
            <person name="Albert R."/>
            <person name="Binder M."/>
            <person name="Bloem J."/>
            <person name="Labutti K."/>
            <person name="Salamov A."/>
            <person name="Andreopoulos B."/>
            <person name="Baker S."/>
            <person name="Barry K."/>
            <person name="Bills G."/>
            <person name="Bluhm B."/>
            <person name="Cannon C."/>
            <person name="Castanera R."/>
            <person name="Culley D."/>
            <person name="Daum C."/>
            <person name="Ezra D."/>
            <person name="Gonzalez J."/>
            <person name="Henrissat B."/>
            <person name="Kuo A."/>
            <person name="Liang C."/>
            <person name="Lipzen A."/>
            <person name="Lutzoni F."/>
            <person name="Magnuson J."/>
            <person name="Mondo S."/>
            <person name="Nolan M."/>
            <person name="Ohm R."/>
            <person name="Pangilinan J."/>
            <person name="Park H.-J."/>
            <person name="Ramirez L."/>
            <person name="Alfaro M."/>
            <person name="Sun H."/>
            <person name="Tritt A."/>
            <person name="Yoshinaga Y."/>
            <person name="Zwiers L.-H."/>
            <person name="Turgeon B."/>
            <person name="Goodwin S."/>
            <person name="Spatafora J."/>
            <person name="Crous P."/>
            <person name="Grigoriev I."/>
        </authorList>
    </citation>
    <scope>NUCLEOTIDE SEQUENCE</scope>
    <source>
        <strain evidence="4">CBS 121410</strain>
    </source>
</reference>
<dbReference type="PANTHER" id="PTHR22834">
    <property type="entry name" value="NUCLEAR FUSION PROTEIN FUS2"/>
    <property type="match status" value="1"/>
</dbReference>
<dbReference type="GO" id="GO:0032955">
    <property type="term" value="P:regulation of division septum assembly"/>
    <property type="evidence" value="ECO:0007669"/>
    <property type="project" value="TreeGrafter"/>
</dbReference>
<comment type="caution">
    <text evidence="4">The sequence shown here is derived from an EMBL/GenBank/DDBJ whole genome shotgun (WGS) entry which is preliminary data.</text>
</comment>
<evidence type="ECO:0000313" key="4">
    <source>
        <dbReference type="EMBL" id="KAF2084176.1"/>
    </source>
</evidence>
<keyword evidence="5" id="KW-1185">Reference proteome</keyword>
<dbReference type="AlphaFoldDB" id="A0A9P4HPP7"/>
<dbReference type="GO" id="GO:0005085">
    <property type="term" value="F:guanyl-nucleotide exchange factor activity"/>
    <property type="evidence" value="ECO:0007669"/>
    <property type="project" value="UniProtKB-KW"/>
</dbReference>
<feature type="region of interest" description="Disordered" evidence="2">
    <location>
        <begin position="120"/>
        <end position="144"/>
    </location>
</feature>
<dbReference type="GO" id="GO:0031991">
    <property type="term" value="P:regulation of actomyosin contractile ring contraction"/>
    <property type="evidence" value="ECO:0007669"/>
    <property type="project" value="TreeGrafter"/>
</dbReference>
<feature type="domain" description="DH" evidence="3">
    <location>
        <begin position="40"/>
        <end position="263"/>
    </location>
</feature>
<name>A0A9P4HPP7_9PEZI</name>
<keyword evidence="1" id="KW-0344">Guanine-nucleotide releasing factor</keyword>
<dbReference type="InterPro" id="IPR035899">
    <property type="entry name" value="DBL_dom_sf"/>
</dbReference>
<feature type="non-terminal residue" evidence="4">
    <location>
        <position position="601"/>
    </location>
</feature>
<feature type="region of interest" description="Disordered" evidence="2">
    <location>
        <begin position="1"/>
        <end position="39"/>
    </location>
</feature>
<dbReference type="Gene3D" id="1.20.1270.60">
    <property type="entry name" value="Arfaptin homology (AH) domain/BAR domain"/>
    <property type="match status" value="1"/>
</dbReference>
<protein>
    <submittedName>
        <fullName evidence="4">Dbl homology domain-containing protein</fullName>
    </submittedName>
</protein>
<dbReference type="InterPro" id="IPR051492">
    <property type="entry name" value="Dynamin-Rho_GEF"/>
</dbReference>
<dbReference type="SUPFAM" id="SSF103657">
    <property type="entry name" value="BAR/IMD domain-like"/>
    <property type="match status" value="1"/>
</dbReference>
<evidence type="ECO:0000256" key="2">
    <source>
        <dbReference type="SAM" id="MobiDB-lite"/>
    </source>
</evidence>
<dbReference type="FunFam" id="1.20.900.10:FF:000053">
    <property type="entry name" value="Rho guanyl nucleotide exchange factor, putative"/>
    <property type="match status" value="1"/>
</dbReference>